<evidence type="ECO:0000313" key="2">
    <source>
        <dbReference type="EMBL" id="OLY43546.1"/>
    </source>
</evidence>
<feature type="domain" description="ApeA N-terminal" evidence="1">
    <location>
        <begin position="6"/>
        <end position="111"/>
    </location>
</feature>
<dbReference type="Pfam" id="PF18862">
    <property type="entry name" value="ApeA_NTD1"/>
    <property type="match status" value="1"/>
</dbReference>
<keyword evidence="3" id="KW-1185">Reference proteome</keyword>
<protein>
    <recommendedName>
        <fullName evidence="1">ApeA N-terminal domain-containing protein</fullName>
    </recommendedName>
</protein>
<dbReference type="EMBL" id="LXYT01000002">
    <property type="protein sequence ID" value="OLY43546.1"/>
    <property type="molecule type" value="Genomic_DNA"/>
</dbReference>
<evidence type="ECO:0000313" key="3">
    <source>
        <dbReference type="Proteomes" id="UP000187344"/>
    </source>
</evidence>
<evidence type="ECO:0000259" key="1">
    <source>
        <dbReference type="Pfam" id="PF18862"/>
    </source>
</evidence>
<sequence length="144" mass="16906">MKLELHQSLSLKKLSRNKQLRTFSYPIILHFAKPVDFNFALNKIYSVRKFFSFLFGRILDINSISTEIDNDDIHATVDVYGFRKILHSKKPSNSIAHLNNISELSPLLDKWLELEENIKLAVNLHYQGLELRQLNLSLQFQFFI</sequence>
<dbReference type="Proteomes" id="UP000187344">
    <property type="component" value="Unassembled WGS sequence"/>
</dbReference>
<accession>A0A1R0F9A8</accession>
<reference evidence="2 3" key="1">
    <citation type="submission" date="2016-12" db="EMBL/GenBank/DDBJ databases">
        <title>Comparative genomics of Bartonella apis.</title>
        <authorList>
            <person name="Engel P."/>
        </authorList>
    </citation>
    <scope>NUCLEOTIDE SEQUENCE [LARGE SCALE GENOMIC DNA]</scope>
    <source>
        <strain evidence="2 3">PEB0149</strain>
    </source>
</reference>
<dbReference type="AlphaFoldDB" id="A0A1R0F9A8"/>
<proteinExistence type="predicted"/>
<dbReference type="InterPro" id="IPR041223">
    <property type="entry name" value="ApeA_NTD"/>
</dbReference>
<name>A0A1R0F9A8_9HYPH</name>
<comment type="caution">
    <text evidence="2">The sequence shown here is derived from an EMBL/GenBank/DDBJ whole genome shotgun (WGS) entry which is preliminary data.</text>
</comment>
<gene>
    <name evidence="2" type="ORF">PEB0149_009730</name>
</gene>
<organism evidence="2 3">
    <name type="scientific">Bartonella apis</name>
    <dbReference type="NCBI Taxonomy" id="1686310"/>
    <lineage>
        <taxon>Bacteria</taxon>
        <taxon>Pseudomonadati</taxon>
        <taxon>Pseudomonadota</taxon>
        <taxon>Alphaproteobacteria</taxon>
        <taxon>Hyphomicrobiales</taxon>
        <taxon>Bartonellaceae</taxon>
        <taxon>Bartonella</taxon>
    </lineage>
</organism>